<organism evidence="4 5">
    <name type="scientific">Sporofaciens musculi</name>
    <dbReference type="NCBI Taxonomy" id="2681861"/>
    <lineage>
        <taxon>Bacteria</taxon>
        <taxon>Bacillati</taxon>
        <taxon>Bacillota</taxon>
        <taxon>Clostridia</taxon>
        <taxon>Lachnospirales</taxon>
        <taxon>Lachnospiraceae</taxon>
        <taxon>Sporofaciens</taxon>
    </lineage>
</organism>
<evidence type="ECO:0000259" key="3">
    <source>
        <dbReference type="PROSITE" id="PS50943"/>
    </source>
</evidence>
<keyword evidence="1" id="KW-0238">DNA-binding</keyword>
<feature type="transmembrane region" description="Helical" evidence="2">
    <location>
        <begin position="131"/>
        <end position="155"/>
    </location>
</feature>
<gene>
    <name evidence="4" type="ORF">GN277_22120</name>
</gene>
<evidence type="ECO:0000313" key="5">
    <source>
        <dbReference type="Proteomes" id="UP000460412"/>
    </source>
</evidence>
<dbReference type="RefSeq" id="WP_159753817.1">
    <property type="nucleotide sequence ID" value="NZ_WUQX01000001.1"/>
</dbReference>
<dbReference type="GO" id="GO:0003677">
    <property type="term" value="F:DNA binding"/>
    <property type="evidence" value="ECO:0007669"/>
    <property type="project" value="UniProtKB-KW"/>
</dbReference>
<reference evidence="4 5" key="1">
    <citation type="submission" date="2019-12" db="EMBL/GenBank/DDBJ databases">
        <title>Sporaefaciens musculi gen. nov., sp. nov., a novel bacterium isolated from the caecum of an obese mouse.</title>
        <authorList>
            <person name="Rasmussen T.S."/>
            <person name="Streidl T."/>
            <person name="Hitch T.C.A."/>
            <person name="Wortmann E."/>
            <person name="Deptula P."/>
            <person name="Hansen M."/>
            <person name="Nielsen D.S."/>
            <person name="Clavel T."/>
            <person name="Vogensen F.K."/>
        </authorList>
    </citation>
    <scope>NUCLEOTIDE SEQUENCE [LARGE SCALE GENOMIC DNA]</scope>
    <source>
        <strain evidence="4 5">WCA-9-b2</strain>
    </source>
</reference>
<dbReference type="Gene3D" id="1.10.260.40">
    <property type="entry name" value="lambda repressor-like DNA-binding domains"/>
    <property type="match status" value="1"/>
</dbReference>
<keyword evidence="2" id="KW-0812">Transmembrane</keyword>
<dbReference type="InterPro" id="IPR010982">
    <property type="entry name" value="Lambda_DNA-bd_dom_sf"/>
</dbReference>
<dbReference type="PROSITE" id="PS50943">
    <property type="entry name" value="HTH_CROC1"/>
    <property type="match status" value="1"/>
</dbReference>
<accession>A0A7X3MKC2</accession>
<feature type="domain" description="HTH cro/C1-type" evidence="3">
    <location>
        <begin position="10"/>
        <end position="64"/>
    </location>
</feature>
<dbReference type="PANTHER" id="PTHR46558:SF11">
    <property type="entry name" value="HTH-TYPE TRANSCRIPTIONAL REGULATOR XRE"/>
    <property type="match status" value="1"/>
</dbReference>
<sequence>MNQQKVGSFLKELRSEKSVTQAELAELLGVSNRSISRWENGTTMPDFDLLIELAKYYDVEVGEILDGERRTDNMDAKTEELMLKIADYNNVERNFFSKRMCAMFLIALVGMAVYAGIDLLGLSGAEPYETIISIALGFVVGTLITGLLYASRYIAKLKEAKVRLMRGLRGLK</sequence>
<keyword evidence="2" id="KW-0472">Membrane</keyword>
<evidence type="ECO:0000256" key="1">
    <source>
        <dbReference type="ARBA" id="ARBA00023125"/>
    </source>
</evidence>
<feature type="transmembrane region" description="Helical" evidence="2">
    <location>
        <begin position="102"/>
        <end position="125"/>
    </location>
</feature>
<dbReference type="Proteomes" id="UP000460412">
    <property type="component" value="Unassembled WGS sequence"/>
</dbReference>
<dbReference type="AlphaFoldDB" id="A0A7X3MKC2"/>
<dbReference type="PANTHER" id="PTHR46558">
    <property type="entry name" value="TRACRIPTIONAL REGULATORY PROTEIN-RELATED-RELATED"/>
    <property type="match status" value="1"/>
</dbReference>
<dbReference type="SUPFAM" id="SSF47413">
    <property type="entry name" value="lambda repressor-like DNA-binding domains"/>
    <property type="match status" value="1"/>
</dbReference>
<dbReference type="CDD" id="cd00093">
    <property type="entry name" value="HTH_XRE"/>
    <property type="match status" value="1"/>
</dbReference>
<evidence type="ECO:0000256" key="2">
    <source>
        <dbReference type="SAM" id="Phobius"/>
    </source>
</evidence>
<protein>
    <submittedName>
        <fullName evidence="4">Helix-turn-helix domain-containing protein</fullName>
    </submittedName>
</protein>
<dbReference type="EMBL" id="WUQX01000001">
    <property type="protein sequence ID" value="MXP77947.1"/>
    <property type="molecule type" value="Genomic_DNA"/>
</dbReference>
<keyword evidence="2" id="KW-1133">Transmembrane helix</keyword>
<name>A0A7X3MKC2_9FIRM</name>
<comment type="caution">
    <text evidence="4">The sequence shown here is derived from an EMBL/GenBank/DDBJ whole genome shotgun (WGS) entry which is preliminary data.</text>
</comment>
<dbReference type="Pfam" id="PF01381">
    <property type="entry name" value="HTH_3"/>
    <property type="match status" value="1"/>
</dbReference>
<dbReference type="SMART" id="SM00530">
    <property type="entry name" value="HTH_XRE"/>
    <property type="match status" value="1"/>
</dbReference>
<dbReference type="InterPro" id="IPR001387">
    <property type="entry name" value="Cro/C1-type_HTH"/>
</dbReference>
<proteinExistence type="predicted"/>
<evidence type="ECO:0000313" key="4">
    <source>
        <dbReference type="EMBL" id="MXP77947.1"/>
    </source>
</evidence>
<keyword evidence="5" id="KW-1185">Reference proteome</keyword>